<dbReference type="PANTHER" id="PTHR28304">
    <property type="entry name" value="PEROXISOMAL MEMBRANE PROTEIN PEX29"/>
    <property type="match status" value="1"/>
</dbReference>
<feature type="region of interest" description="Disordered" evidence="5">
    <location>
        <begin position="1"/>
        <end position="65"/>
    </location>
</feature>
<evidence type="ECO:0000256" key="3">
    <source>
        <dbReference type="ARBA" id="ARBA00022989"/>
    </source>
</evidence>
<dbReference type="EMBL" id="QGDH01000047">
    <property type="protein sequence ID" value="RAR12684.1"/>
    <property type="molecule type" value="Genomic_DNA"/>
</dbReference>
<evidence type="ECO:0000259" key="7">
    <source>
        <dbReference type="Pfam" id="PF01814"/>
    </source>
</evidence>
<reference evidence="10" key="1">
    <citation type="submission" date="2018-05" db="EMBL/GenBank/DDBJ databases">
        <title>Draft genome sequence of Stemphylium lycopersici strain CIDEFI 213.</title>
        <authorList>
            <person name="Medina R."/>
            <person name="Franco M.E.E."/>
            <person name="Lucentini C.G."/>
            <person name="Saparrat M.C.N."/>
            <person name="Balatti P.A."/>
        </authorList>
    </citation>
    <scope>NUCLEOTIDE SEQUENCE [LARGE SCALE GENOMIC DNA]</scope>
    <source>
        <strain evidence="10">CIDEFI 213</strain>
    </source>
</reference>
<comment type="subcellular location">
    <subcellularLocation>
        <location evidence="1">Membrane</location>
        <topology evidence="1">Multi-pass membrane protein</topology>
    </subcellularLocation>
</comment>
<accession>A0A364N5T0</accession>
<dbReference type="InterPro" id="IPR012312">
    <property type="entry name" value="Hemerythrin-like"/>
</dbReference>
<dbReference type="CDD" id="cd12108">
    <property type="entry name" value="Hr-like"/>
    <property type="match status" value="1"/>
</dbReference>
<name>A0A364N5T0_STELY</name>
<keyword evidence="3 6" id="KW-1133">Transmembrane helix</keyword>
<feature type="domain" description="TECPR1-like DysF" evidence="8">
    <location>
        <begin position="116"/>
        <end position="440"/>
    </location>
</feature>
<evidence type="ECO:0000259" key="8">
    <source>
        <dbReference type="Pfam" id="PF06398"/>
    </source>
</evidence>
<feature type="transmembrane region" description="Helical" evidence="6">
    <location>
        <begin position="271"/>
        <end position="290"/>
    </location>
</feature>
<evidence type="ECO:0000256" key="2">
    <source>
        <dbReference type="ARBA" id="ARBA00022692"/>
    </source>
</evidence>
<dbReference type="Pfam" id="PF06398">
    <property type="entry name" value="Pex24p"/>
    <property type="match status" value="1"/>
</dbReference>
<keyword evidence="4 6" id="KW-0472">Membrane</keyword>
<evidence type="ECO:0000256" key="5">
    <source>
        <dbReference type="SAM" id="MobiDB-lite"/>
    </source>
</evidence>
<protein>
    <submittedName>
        <fullName evidence="9">Pex24p-domain-containing protein</fullName>
    </submittedName>
</protein>
<dbReference type="InterPro" id="IPR010482">
    <property type="entry name" value="TECPR1-like_DysF"/>
</dbReference>
<feature type="compositionally biased region" description="Low complexity" evidence="5">
    <location>
        <begin position="80"/>
        <end position="97"/>
    </location>
</feature>
<gene>
    <name evidence="9" type="ORF">DDE83_003951</name>
</gene>
<feature type="compositionally biased region" description="Basic residues" evidence="5">
    <location>
        <begin position="37"/>
        <end position="48"/>
    </location>
</feature>
<organism evidence="9 10">
    <name type="scientific">Stemphylium lycopersici</name>
    <name type="common">Tomato gray leaf spot disease fungus</name>
    <name type="synonym">Thyrospora lycopersici</name>
    <dbReference type="NCBI Taxonomy" id="183478"/>
    <lineage>
        <taxon>Eukaryota</taxon>
        <taxon>Fungi</taxon>
        <taxon>Dikarya</taxon>
        <taxon>Ascomycota</taxon>
        <taxon>Pezizomycotina</taxon>
        <taxon>Dothideomycetes</taxon>
        <taxon>Pleosporomycetidae</taxon>
        <taxon>Pleosporales</taxon>
        <taxon>Pleosporineae</taxon>
        <taxon>Pleosporaceae</taxon>
        <taxon>Stemphylium</taxon>
    </lineage>
</organism>
<evidence type="ECO:0000313" key="10">
    <source>
        <dbReference type="Proteomes" id="UP000249619"/>
    </source>
</evidence>
<evidence type="ECO:0000256" key="6">
    <source>
        <dbReference type="SAM" id="Phobius"/>
    </source>
</evidence>
<dbReference type="Gene3D" id="1.20.120.520">
    <property type="entry name" value="nmb1532 protein domain like"/>
    <property type="match status" value="1"/>
</dbReference>
<sequence length="759" mass="85094">MASDNSESMANRDMPIPVVQVQHASNDGTPTAEKGSSHRRLSASKLKHKLESLGDNITRDSSGRMGDKMMNLLLSQVLPSEDLSDGSPPESSSTPSGNMPQIKDRRSRAYVARPNFSIPTMSSNFRRFNSRIGVAFVAQNRAIRLFTWAQSTQTLSFLFVWTFVCVNPYLLPVLPLACGMFFVMVPAYLTRHPEPMGNSVDVDGDLWRGSLGGPPLADARTIKPTPEFSKDFFRNMRDLQNCMEDFSRGHDAVLSFITPLTNFSNENLSSMIYLILLVVSVLLFISAHLLPWRAIFLFIGYAMTALGHPAIQDLLATPETEKFVADAEQESRSFLLTISRADIELETSQETREVEIFELQYRALHDEHGEYEGFMFSPSPYSPLSPSRISGDRPRGTPFFEDVLPPRGWRWSDKKWTLDLLSREWVEDRCVTGVEVEVEESEGEKAGKAQLKKRIGSKGGSKDFADQEKEVLRRAWEESKPSRKVLAIILQFLLPSPEPRITMPSSKPWADSPCAIITTPQYVTKKTDIFTIGATHMAHIHNAILRGYNSIYLQAPHIQDADKAAFIGYALTWYRFVKSHHDDEEAELFPAVEEILDSKSIWEDTHAEHAFLPGLSAYSTYLTTLSTPTSFSGAELQRIMSTFQDAFTTHFHSEIRTIASLAAHPSAPAPHTPEADRAAAIFKAWGKKTVTKAGTFDVVPFFLLNLDAGYEEGLWADWPPMPRLVRWGLVNVGGSVHWAWWKFASCDARGEKRGLYALG</sequence>
<keyword evidence="10" id="KW-1185">Reference proteome</keyword>
<dbReference type="GO" id="GO:0005778">
    <property type="term" value="C:peroxisomal membrane"/>
    <property type="evidence" value="ECO:0007669"/>
    <property type="project" value="TreeGrafter"/>
</dbReference>
<feature type="compositionally biased region" description="Basic and acidic residues" evidence="5">
    <location>
        <begin position="49"/>
        <end position="65"/>
    </location>
</feature>
<dbReference type="STRING" id="183478.A0A364N5T0"/>
<dbReference type="PANTHER" id="PTHR28304:SF2">
    <property type="entry name" value="PEROXISOMAL MEMBRANE PROTEIN PEX29"/>
    <property type="match status" value="1"/>
</dbReference>
<keyword evidence="2 6" id="KW-0812">Transmembrane</keyword>
<dbReference type="Pfam" id="PF01814">
    <property type="entry name" value="Hemerythrin"/>
    <property type="match status" value="1"/>
</dbReference>
<dbReference type="InterPro" id="IPR052816">
    <property type="entry name" value="Peroxisomal_Membrane_PEX28-32"/>
</dbReference>
<feature type="transmembrane region" description="Helical" evidence="6">
    <location>
        <begin position="169"/>
        <end position="189"/>
    </location>
</feature>
<dbReference type="GO" id="GO:0007031">
    <property type="term" value="P:peroxisome organization"/>
    <property type="evidence" value="ECO:0007669"/>
    <property type="project" value="UniProtKB-ARBA"/>
</dbReference>
<feature type="domain" description="Hemerythrin-like" evidence="7">
    <location>
        <begin position="536"/>
        <end position="658"/>
    </location>
</feature>
<feature type="region of interest" description="Disordered" evidence="5">
    <location>
        <begin position="80"/>
        <end position="105"/>
    </location>
</feature>
<proteinExistence type="predicted"/>
<evidence type="ECO:0000256" key="4">
    <source>
        <dbReference type="ARBA" id="ARBA00023136"/>
    </source>
</evidence>
<evidence type="ECO:0000313" key="9">
    <source>
        <dbReference type="EMBL" id="RAR12684.1"/>
    </source>
</evidence>
<dbReference type="AlphaFoldDB" id="A0A364N5T0"/>
<comment type="caution">
    <text evidence="9">The sequence shown here is derived from an EMBL/GenBank/DDBJ whole genome shotgun (WGS) entry which is preliminary data.</text>
</comment>
<evidence type="ECO:0000256" key="1">
    <source>
        <dbReference type="ARBA" id="ARBA00004141"/>
    </source>
</evidence>
<dbReference type="Proteomes" id="UP000249619">
    <property type="component" value="Unassembled WGS sequence"/>
</dbReference>